<evidence type="ECO:0000256" key="16">
    <source>
        <dbReference type="HAMAP-Rule" id="MF_01274"/>
    </source>
</evidence>
<organism evidence="17 20">
    <name type="scientific">Fervidobacterium pennivorans</name>
    <dbReference type="NCBI Taxonomy" id="93466"/>
    <lineage>
        <taxon>Bacteria</taxon>
        <taxon>Thermotogati</taxon>
        <taxon>Thermotogota</taxon>
        <taxon>Thermotogae</taxon>
        <taxon>Thermotogales</taxon>
        <taxon>Fervidobacteriaceae</taxon>
        <taxon>Fervidobacterium</taxon>
    </lineage>
</organism>
<evidence type="ECO:0000256" key="5">
    <source>
        <dbReference type="ARBA" id="ARBA00011738"/>
    </source>
</evidence>
<feature type="binding site" evidence="16">
    <location>
        <begin position="6"/>
        <end position="13"/>
    </location>
    <ligand>
        <name>ATP</name>
        <dbReference type="ChEBI" id="CHEBI:30616"/>
    </ligand>
</feature>
<sequence>MVLLFDVGNTHTTIALTREGKEFEKYRISTSKYETEDELYAFLKSFFKDYVENLPIVVSSVVPSVNVVFEYFAQKYGNGEVYFVRAQDYDKIIWNVHYPKEIGADRVCDVIAAKKDYGNNCIVIDYGTAITIEVLRDGVYEGGAIMPGFAMMVNALFKGTAKLPLVELKPYPTFIGKDTESNIQIGAINATIGAVKYVIEHIVKEFREAPRIIHTGGQSVFVKNIVDGIIDKDLTLRGMYYFYEEKKNTARKPLD</sequence>
<reference evidence="18" key="2">
    <citation type="journal article" date="2020" name="mSystems">
        <title>Genome- and Community-Level Interaction Insights into Carbon Utilization and Element Cycling Functions of Hydrothermarchaeota in Hydrothermal Sediment.</title>
        <authorList>
            <person name="Zhou Z."/>
            <person name="Liu Y."/>
            <person name="Xu W."/>
            <person name="Pan J."/>
            <person name="Luo Z.H."/>
            <person name="Li M."/>
        </authorList>
    </citation>
    <scope>NUCLEOTIDE SEQUENCE [LARGE SCALE GENOMIC DNA]</scope>
    <source>
        <strain evidence="19">SpSt-604</strain>
        <strain evidence="18">SpSt-640</strain>
    </source>
</reference>
<dbReference type="OMA" id="HEPWLTL"/>
<dbReference type="EMBL" id="DTBH01000113">
    <property type="protein sequence ID" value="HGQ77261.1"/>
    <property type="molecule type" value="Genomic_DNA"/>
</dbReference>
<dbReference type="PATRIC" id="fig|93466.3.peg.83"/>
<dbReference type="Proteomes" id="UP000077096">
    <property type="component" value="Chromosome"/>
</dbReference>
<gene>
    <name evidence="16" type="primary">coaX</name>
    <name evidence="19" type="ORF">ENT72_02860</name>
    <name evidence="18" type="ORF">ENU12_05000</name>
    <name evidence="17" type="ORF">JM64_00425</name>
</gene>
<dbReference type="EMBL" id="CP011393">
    <property type="protein sequence ID" value="ANE40659.1"/>
    <property type="molecule type" value="Genomic_DNA"/>
</dbReference>
<proteinExistence type="inferred from homology"/>
<dbReference type="UniPathway" id="UPA00241">
    <property type="reaction ID" value="UER00352"/>
</dbReference>
<dbReference type="NCBIfam" id="NF009848">
    <property type="entry name" value="PRK13318.1-6"/>
    <property type="match status" value="1"/>
</dbReference>
<comment type="subunit">
    <text evidence="5 16">Homodimer.</text>
</comment>
<evidence type="ECO:0000256" key="6">
    <source>
        <dbReference type="ARBA" id="ARBA00012102"/>
    </source>
</evidence>
<dbReference type="Gene3D" id="3.30.420.40">
    <property type="match status" value="2"/>
</dbReference>
<comment type="function">
    <text evidence="16">Catalyzes the phosphorylation of pantothenate (Pan), the first step in CoA biosynthesis.</text>
</comment>
<dbReference type="GO" id="GO:0005524">
    <property type="term" value="F:ATP binding"/>
    <property type="evidence" value="ECO:0007669"/>
    <property type="project" value="UniProtKB-UniRule"/>
</dbReference>
<evidence type="ECO:0000256" key="14">
    <source>
        <dbReference type="ARBA" id="ARBA00038036"/>
    </source>
</evidence>
<dbReference type="GO" id="GO:0046872">
    <property type="term" value="F:metal ion binding"/>
    <property type="evidence" value="ECO:0007669"/>
    <property type="project" value="UniProtKB-KW"/>
</dbReference>
<keyword evidence="7 16" id="KW-0963">Cytoplasm</keyword>
<keyword evidence="13 16" id="KW-0173">Coenzyme A biosynthesis</keyword>
<feature type="active site" description="Proton acceptor" evidence="16">
    <location>
        <position position="105"/>
    </location>
</feature>
<evidence type="ECO:0000256" key="11">
    <source>
        <dbReference type="ARBA" id="ARBA00022840"/>
    </source>
</evidence>
<comment type="catalytic activity">
    <reaction evidence="1 16">
        <text>(R)-pantothenate + ATP = (R)-4'-phosphopantothenate + ADP + H(+)</text>
        <dbReference type="Rhea" id="RHEA:16373"/>
        <dbReference type="ChEBI" id="CHEBI:10986"/>
        <dbReference type="ChEBI" id="CHEBI:15378"/>
        <dbReference type="ChEBI" id="CHEBI:29032"/>
        <dbReference type="ChEBI" id="CHEBI:30616"/>
        <dbReference type="ChEBI" id="CHEBI:456216"/>
        <dbReference type="EC" id="2.7.1.33"/>
    </reaction>
</comment>
<evidence type="ECO:0000256" key="10">
    <source>
        <dbReference type="ARBA" id="ARBA00022777"/>
    </source>
</evidence>
<accession>A0A172T0Y3</accession>
<dbReference type="OrthoDB" id="9804707at2"/>
<evidence type="ECO:0000256" key="1">
    <source>
        <dbReference type="ARBA" id="ARBA00001206"/>
    </source>
</evidence>
<evidence type="ECO:0000256" key="3">
    <source>
        <dbReference type="ARBA" id="ARBA00004496"/>
    </source>
</evidence>
<dbReference type="NCBIfam" id="TIGR00671">
    <property type="entry name" value="baf"/>
    <property type="match status" value="1"/>
</dbReference>
<evidence type="ECO:0000256" key="2">
    <source>
        <dbReference type="ARBA" id="ARBA00001958"/>
    </source>
</evidence>
<dbReference type="CDD" id="cd24015">
    <property type="entry name" value="ASKHA_NBD_PanK-III"/>
    <property type="match status" value="1"/>
</dbReference>
<keyword evidence="9 16" id="KW-0547">Nucleotide-binding</keyword>
<evidence type="ECO:0000256" key="4">
    <source>
        <dbReference type="ARBA" id="ARBA00005225"/>
    </source>
</evidence>
<keyword evidence="10 16" id="KW-0418">Kinase</keyword>
<evidence type="ECO:0000256" key="9">
    <source>
        <dbReference type="ARBA" id="ARBA00022741"/>
    </source>
</evidence>
<dbReference type="Pfam" id="PF03309">
    <property type="entry name" value="Pan_kinase"/>
    <property type="match status" value="1"/>
</dbReference>
<name>A0A172T0Y3_FERPE</name>
<evidence type="ECO:0000256" key="15">
    <source>
        <dbReference type="ARBA" id="ARBA00040883"/>
    </source>
</evidence>
<comment type="cofactor">
    <cofactor evidence="2">
        <name>K(+)</name>
        <dbReference type="ChEBI" id="CHEBI:29103"/>
    </cofactor>
</comment>
<dbReference type="PANTHER" id="PTHR34265:SF1">
    <property type="entry name" value="TYPE III PANTOTHENATE KINASE"/>
    <property type="match status" value="1"/>
</dbReference>
<comment type="similarity">
    <text evidence="14 16">Belongs to the type III pantothenate kinase family.</text>
</comment>
<protein>
    <recommendedName>
        <fullName evidence="15 16">Type III pantothenate kinase</fullName>
        <ecNumber evidence="6 16">2.7.1.33</ecNumber>
    </recommendedName>
    <alternativeName>
        <fullName evidence="16">PanK-III</fullName>
    </alternativeName>
    <alternativeName>
        <fullName evidence="16">Pantothenic acid kinase</fullName>
    </alternativeName>
</protein>
<feature type="binding site" evidence="16">
    <location>
        <position position="179"/>
    </location>
    <ligand>
        <name>substrate</name>
    </ligand>
</feature>
<comment type="caution">
    <text evidence="16">Lacks conserved residue(s) required for the propagation of feature annotation.</text>
</comment>
<dbReference type="InterPro" id="IPR043129">
    <property type="entry name" value="ATPase_NBD"/>
</dbReference>
<dbReference type="GO" id="GO:0004594">
    <property type="term" value="F:pantothenate kinase activity"/>
    <property type="evidence" value="ECO:0007669"/>
    <property type="project" value="UniProtKB-UniRule"/>
</dbReference>
<evidence type="ECO:0000256" key="12">
    <source>
        <dbReference type="ARBA" id="ARBA00022958"/>
    </source>
</evidence>
<keyword evidence="11 16" id="KW-0067">ATP-binding</keyword>
<evidence type="ECO:0000256" key="7">
    <source>
        <dbReference type="ARBA" id="ARBA00022490"/>
    </source>
</evidence>
<feature type="binding site" evidence="16">
    <location>
        <position position="128"/>
    </location>
    <ligand>
        <name>ATP</name>
        <dbReference type="ChEBI" id="CHEBI:30616"/>
    </ligand>
</feature>
<comment type="subcellular location">
    <subcellularLocation>
        <location evidence="3 16">Cytoplasm</location>
    </subcellularLocation>
</comment>
<dbReference type="GO" id="GO:0005737">
    <property type="term" value="C:cytoplasm"/>
    <property type="evidence" value="ECO:0007669"/>
    <property type="project" value="UniProtKB-SubCell"/>
</dbReference>
<feature type="binding site" evidence="16">
    <location>
        <position position="125"/>
    </location>
    <ligand>
        <name>K(+)</name>
        <dbReference type="ChEBI" id="CHEBI:29103"/>
    </ligand>
</feature>
<evidence type="ECO:0000256" key="13">
    <source>
        <dbReference type="ARBA" id="ARBA00022993"/>
    </source>
</evidence>
<evidence type="ECO:0000313" key="17">
    <source>
        <dbReference type="EMBL" id="ANE40659.1"/>
    </source>
</evidence>
<dbReference type="PANTHER" id="PTHR34265">
    <property type="entry name" value="TYPE III PANTOTHENATE KINASE"/>
    <property type="match status" value="1"/>
</dbReference>
<dbReference type="EC" id="2.7.1.33" evidence="6 16"/>
<keyword evidence="12 16" id="KW-0630">Potassium</keyword>
<feature type="binding site" evidence="16">
    <location>
        <begin position="103"/>
        <end position="106"/>
    </location>
    <ligand>
        <name>substrate</name>
    </ligand>
</feature>
<evidence type="ECO:0000313" key="18">
    <source>
        <dbReference type="EMBL" id="HGQ77261.1"/>
    </source>
</evidence>
<dbReference type="InterPro" id="IPR004619">
    <property type="entry name" value="Type_III_PanK"/>
</dbReference>
<evidence type="ECO:0000313" key="19">
    <source>
        <dbReference type="EMBL" id="HGU41850.1"/>
    </source>
</evidence>
<comment type="pathway">
    <text evidence="4 16">Cofactor biosynthesis; coenzyme A biosynthesis; CoA from (R)-pantothenate: step 1/5.</text>
</comment>
<comment type="cofactor">
    <cofactor evidence="16">
        <name>NH4(+)</name>
        <dbReference type="ChEBI" id="CHEBI:28938"/>
    </cofactor>
    <cofactor evidence="16">
        <name>K(+)</name>
        <dbReference type="ChEBI" id="CHEBI:29103"/>
    </cofactor>
    <text evidence="16">A monovalent cation. Ammonium or potassium.</text>
</comment>
<dbReference type="KEGG" id="fng:JM64_00425"/>
<evidence type="ECO:0000256" key="8">
    <source>
        <dbReference type="ARBA" id="ARBA00022679"/>
    </source>
</evidence>
<keyword evidence="8 16" id="KW-0808">Transferase</keyword>
<dbReference type="EMBL" id="DSZT01000084">
    <property type="protein sequence ID" value="HGU41850.1"/>
    <property type="molecule type" value="Genomic_DNA"/>
</dbReference>
<dbReference type="HAMAP" id="MF_01274">
    <property type="entry name" value="Pantothen_kinase_3"/>
    <property type="match status" value="1"/>
</dbReference>
<dbReference type="AlphaFoldDB" id="A0A172T0Y3"/>
<evidence type="ECO:0000313" key="20">
    <source>
        <dbReference type="Proteomes" id="UP000077096"/>
    </source>
</evidence>
<dbReference type="GO" id="GO:0015937">
    <property type="term" value="P:coenzyme A biosynthetic process"/>
    <property type="evidence" value="ECO:0007669"/>
    <property type="project" value="UniProtKB-UniRule"/>
</dbReference>
<keyword evidence="16" id="KW-0479">Metal-binding</keyword>
<dbReference type="SUPFAM" id="SSF53067">
    <property type="entry name" value="Actin-like ATPase domain"/>
    <property type="match status" value="2"/>
</dbReference>
<reference evidence="17 20" key="1">
    <citation type="submission" date="2014-08" db="EMBL/GenBank/DDBJ databases">
        <title>Fervidobacterium pennivorans DYC genome.</title>
        <authorList>
            <person name="Wushke S."/>
        </authorList>
    </citation>
    <scope>NUCLEOTIDE SEQUENCE [LARGE SCALE GENOMIC DNA]</scope>
    <source>
        <strain evidence="17 20">DYC</strain>
    </source>
</reference>